<feature type="chain" id="PRO_5045407407" description="DUF11 domain-containing protein" evidence="1">
    <location>
        <begin position="22"/>
        <end position="152"/>
    </location>
</feature>
<sequence length="152" mass="15897">MKLPRLLCTFGLIAAALPAFAADPVTLNLNVVKEQRIAAKDGTTTIKTVPLKSAVPGDTLVYTLSYRNTGKTPVADVVLDYPLPKGVAYRAAVGGSSVPDVSVDGKTFARLETLHIGGRLATAADVTHLRWTLKTPVAPGASGQVSFKAVLN</sequence>
<evidence type="ECO:0000313" key="3">
    <source>
        <dbReference type="Proteomes" id="UP001214854"/>
    </source>
</evidence>
<protein>
    <recommendedName>
        <fullName evidence="4">DUF11 domain-containing protein</fullName>
    </recommendedName>
</protein>
<proteinExistence type="predicted"/>
<feature type="signal peptide" evidence="1">
    <location>
        <begin position="1"/>
        <end position="21"/>
    </location>
</feature>
<evidence type="ECO:0000313" key="2">
    <source>
        <dbReference type="EMBL" id="MDC7682781.1"/>
    </source>
</evidence>
<evidence type="ECO:0008006" key="4">
    <source>
        <dbReference type="Google" id="ProtNLM"/>
    </source>
</evidence>
<dbReference type="Proteomes" id="UP001214854">
    <property type="component" value="Unassembled WGS sequence"/>
</dbReference>
<dbReference type="NCBIfam" id="TIGR01451">
    <property type="entry name" value="B_ant_repeat"/>
    <property type="match status" value="1"/>
</dbReference>
<evidence type="ECO:0000256" key="1">
    <source>
        <dbReference type="SAM" id="SignalP"/>
    </source>
</evidence>
<dbReference type="RefSeq" id="WP_272747263.1">
    <property type="nucleotide sequence ID" value="NZ_JAQQKX010000003.1"/>
</dbReference>
<dbReference type="InterPro" id="IPR047589">
    <property type="entry name" value="DUF11_rpt"/>
</dbReference>
<keyword evidence="3" id="KW-1185">Reference proteome</keyword>
<reference evidence="2 3" key="1">
    <citation type="submission" date="2023-01" db="EMBL/GenBank/DDBJ databases">
        <title>Novel species of the genus Asticcacaulis isolated from rivers.</title>
        <authorList>
            <person name="Lu H."/>
        </authorList>
    </citation>
    <scope>NUCLEOTIDE SEQUENCE [LARGE SCALE GENOMIC DNA]</scope>
    <source>
        <strain evidence="2 3">BYS171W</strain>
    </source>
</reference>
<name>A0ABT5HRT1_9CAUL</name>
<keyword evidence="1" id="KW-0732">Signal</keyword>
<organism evidence="2 3">
    <name type="scientific">Asticcacaulis aquaticus</name>
    <dbReference type="NCBI Taxonomy" id="2984212"/>
    <lineage>
        <taxon>Bacteria</taxon>
        <taxon>Pseudomonadati</taxon>
        <taxon>Pseudomonadota</taxon>
        <taxon>Alphaproteobacteria</taxon>
        <taxon>Caulobacterales</taxon>
        <taxon>Caulobacteraceae</taxon>
        <taxon>Asticcacaulis</taxon>
    </lineage>
</organism>
<comment type="caution">
    <text evidence="2">The sequence shown here is derived from an EMBL/GenBank/DDBJ whole genome shotgun (WGS) entry which is preliminary data.</text>
</comment>
<gene>
    <name evidence="2" type="ORF">PQU92_05805</name>
</gene>
<accession>A0ABT5HRT1</accession>
<dbReference type="EMBL" id="JAQQKX010000003">
    <property type="protein sequence ID" value="MDC7682781.1"/>
    <property type="molecule type" value="Genomic_DNA"/>
</dbReference>